<dbReference type="InterPro" id="IPR001190">
    <property type="entry name" value="SRCR"/>
</dbReference>
<accession>A0A2G8L8B1</accession>
<organism evidence="7 8">
    <name type="scientific">Stichopus japonicus</name>
    <name type="common">Sea cucumber</name>
    <dbReference type="NCBI Taxonomy" id="307972"/>
    <lineage>
        <taxon>Eukaryota</taxon>
        <taxon>Metazoa</taxon>
        <taxon>Echinodermata</taxon>
        <taxon>Eleutherozoa</taxon>
        <taxon>Echinozoa</taxon>
        <taxon>Holothuroidea</taxon>
        <taxon>Aspidochirotacea</taxon>
        <taxon>Aspidochirotida</taxon>
        <taxon>Stichopodidae</taxon>
        <taxon>Apostichopus</taxon>
    </lineage>
</organism>
<gene>
    <name evidence="7" type="ORF">BSL78_06669</name>
</gene>
<dbReference type="SUPFAM" id="SSF56487">
    <property type="entry name" value="SRCR-like"/>
    <property type="match status" value="2"/>
</dbReference>
<feature type="disulfide bond" evidence="5">
    <location>
        <begin position="20"/>
        <end position="30"/>
    </location>
</feature>
<dbReference type="OrthoDB" id="536948at2759"/>
<dbReference type="Pfam" id="PF00530">
    <property type="entry name" value="SRCR"/>
    <property type="match status" value="2"/>
</dbReference>
<keyword evidence="2" id="KW-0677">Repeat</keyword>
<dbReference type="PANTHER" id="PTHR19331">
    <property type="entry name" value="SCAVENGER RECEPTOR DOMAIN-CONTAINING"/>
    <property type="match status" value="1"/>
</dbReference>
<dbReference type="FunFam" id="3.10.250.10:FF:000001">
    <property type="entry name" value="Lysyl oxidase 4 isoform X1"/>
    <property type="match status" value="1"/>
</dbReference>
<comment type="caution">
    <text evidence="7">The sequence shown here is derived from an EMBL/GenBank/DDBJ whole genome shotgun (WGS) entry which is preliminary data.</text>
</comment>
<evidence type="ECO:0000256" key="5">
    <source>
        <dbReference type="PROSITE-ProRule" id="PRU00196"/>
    </source>
</evidence>
<evidence type="ECO:0000256" key="2">
    <source>
        <dbReference type="ARBA" id="ARBA00022737"/>
    </source>
</evidence>
<keyword evidence="8" id="KW-1185">Reference proteome</keyword>
<feature type="domain" description="SRCR" evidence="6">
    <location>
        <begin position="1"/>
        <end position="51"/>
    </location>
</feature>
<keyword evidence="4" id="KW-0325">Glycoprotein</keyword>
<name>A0A2G8L8B1_STIJA</name>
<evidence type="ECO:0000313" key="7">
    <source>
        <dbReference type="EMBL" id="PIK56425.1"/>
    </source>
</evidence>
<dbReference type="EMBL" id="MRZV01000176">
    <property type="protein sequence ID" value="PIK56425.1"/>
    <property type="molecule type" value="Genomic_DNA"/>
</dbReference>
<dbReference type="STRING" id="307972.A0A2G8L8B1"/>
<sequence length="166" mass="18250">MTQSSFGEGTGPIWLDDVNCEGPERIIGNCQQNVIGDHNCLHAEDAGVVCEMSVRLTGGRDPLEGRVEINYNGAWGTVCADGFDMLAANVVCRQVGFTRAVDVKLFRPGTGPIMLDEVECEGTETQLGLCAPTRFCSNRLHSRPRYRHKMRIISSAFLSSFPQKKI</sequence>
<evidence type="ECO:0000256" key="4">
    <source>
        <dbReference type="ARBA" id="ARBA00023180"/>
    </source>
</evidence>
<evidence type="ECO:0000259" key="6">
    <source>
        <dbReference type="PROSITE" id="PS50287"/>
    </source>
</evidence>
<protein>
    <recommendedName>
        <fullName evidence="6">SRCR domain-containing protein</fullName>
    </recommendedName>
</protein>
<keyword evidence="1" id="KW-0732">Signal</keyword>
<dbReference type="GO" id="GO:0016020">
    <property type="term" value="C:membrane"/>
    <property type="evidence" value="ECO:0007669"/>
    <property type="project" value="InterPro"/>
</dbReference>
<evidence type="ECO:0000256" key="3">
    <source>
        <dbReference type="ARBA" id="ARBA00023157"/>
    </source>
</evidence>
<keyword evidence="3 5" id="KW-1015">Disulfide bond</keyword>
<dbReference type="SMART" id="SM00202">
    <property type="entry name" value="SR"/>
    <property type="match status" value="1"/>
</dbReference>
<dbReference type="PROSITE" id="PS00420">
    <property type="entry name" value="SRCR_1"/>
    <property type="match status" value="1"/>
</dbReference>
<evidence type="ECO:0000313" key="8">
    <source>
        <dbReference type="Proteomes" id="UP000230750"/>
    </source>
</evidence>
<proteinExistence type="predicted"/>
<feature type="disulfide bond" evidence="5">
    <location>
        <begin position="120"/>
        <end position="130"/>
    </location>
</feature>
<dbReference type="PANTHER" id="PTHR19331:SF465">
    <property type="entry name" value="EGG PEPTIDE SPERACT RECEPTOR"/>
    <property type="match status" value="1"/>
</dbReference>
<dbReference type="Proteomes" id="UP000230750">
    <property type="component" value="Unassembled WGS sequence"/>
</dbReference>
<dbReference type="InterPro" id="IPR036772">
    <property type="entry name" value="SRCR-like_dom_sf"/>
</dbReference>
<dbReference type="AlphaFoldDB" id="A0A2G8L8B1"/>
<reference evidence="7 8" key="1">
    <citation type="journal article" date="2017" name="PLoS Biol.">
        <title>The sea cucumber genome provides insights into morphological evolution and visceral regeneration.</title>
        <authorList>
            <person name="Zhang X."/>
            <person name="Sun L."/>
            <person name="Yuan J."/>
            <person name="Sun Y."/>
            <person name="Gao Y."/>
            <person name="Zhang L."/>
            <person name="Li S."/>
            <person name="Dai H."/>
            <person name="Hamel J.F."/>
            <person name="Liu C."/>
            <person name="Yu Y."/>
            <person name="Liu S."/>
            <person name="Lin W."/>
            <person name="Guo K."/>
            <person name="Jin S."/>
            <person name="Xu P."/>
            <person name="Storey K.B."/>
            <person name="Huan P."/>
            <person name="Zhang T."/>
            <person name="Zhou Y."/>
            <person name="Zhang J."/>
            <person name="Lin C."/>
            <person name="Li X."/>
            <person name="Xing L."/>
            <person name="Huo D."/>
            <person name="Sun M."/>
            <person name="Wang L."/>
            <person name="Mercier A."/>
            <person name="Li F."/>
            <person name="Yang H."/>
            <person name="Xiang J."/>
        </authorList>
    </citation>
    <scope>NUCLEOTIDE SEQUENCE [LARGE SCALE GENOMIC DNA]</scope>
    <source>
        <strain evidence="7">Shaxun</strain>
        <tissue evidence="7">Muscle</tissue>
    </source>
</reference>
<dbReference type="PROSITE" id="PS50287">
    <property type="entry name" value="SRCR_2"/>
    <property type="match status" value="2"/>
</dbReference>
<feature type="domain" description="SRCR" evidence="6">
    <location>
        <begin position="54"/>
        <end position="155"/>
    </location>
</feature>
<comment type="caution">
    <text evidence="5">Lacks conserved residue(s) required for the propagation of feature annotation.</text>
</comment>
<dbReference type="Gene3D" id="3.10.250.10">
    <property type="entry name" value="SRCR-like domain"/>
    <property type="match status" value="2"/>
</dbReference>
<dbReference type="PRINTS" id="PR00258">
    <property type="entry name" value="SPERACTRCPTR"/>
</dbReference>
<evidence type="ECO:0000256" key="1">
    <source>
        <dbReference type="ARBA" id="ARBA00022729"/>
    </source>
</evidence>